<comment type="caution">
    <text evidence="1">The sequence shown here is derived from an EMBL/GenBank/DDBJ whole genome shotgun (WGS) entry which is preliminary data.</text>
</comment>
<dbReference type="AlphaFoldDB" id="A0A6G1EY73"/>
<organism evidence="1 2">
    <name type="scientific">Oryza meyeriana var. granulata</name>
    <dbReference type="NCBI Taxonomy" id="110450"/>
    <lineage>
        <taxon>Eukaryota</taxon>
        <taxon>Viridiplantae</taxon>
        <taxon>Streptophyta</taxon>
        <taxon>Embryophyta</taxon>
        <taxon>Tracheophyta</taxon>
        <taxon>Spermatophyta</taxon>
        <taxon>Magnoliopsida</taxon>
        <taxon>Liliopsida</taxon>
        <taxon>Poales</taxon>
        <taxon>Poaceae</taxon>
        <taxon>BOP clade</taxon>
        <taxon>Oryzoideae</taxon>
        <taxon>Oryzeae</taxon>
        <taxon>Oryzinae</taxon>
        <taxon>Oryza</taxon>
        <taxon>Oryza meyeriana</taxon>
    </lineage>
</organism>
<reference evidence="1 2" key="1">
    <citation type="submission" date="2019-11" db="EMBL/GenBank/DDBJ databases">
        <title>Whole genome sequence of Oryza granulata.</title>
        <authorList>
            <person name="Li W."/>
        </authorList>
    </citation>
    <scope>NUCLEOTIDE SEQUENCE [LARGE SCALE GENOMIC DNA]</scope>
    <source>
        <strain evidence="2">cv. Menghai</strain>
        <tissue evidence="1">Leaf</tissue>
    </source>
</reference>
<evidence type="ECO:0000313" key="1">
    <source>
        <dbReference type="EMBL" id="KAF0929628.1"/>
    </source>
</evidence>
<gene>
    <name evidence="1" type="ORF">E2562_022986</name>
</gene>
<dbReference type="Proteomes" id="UP000479710">
    <property type="component" value="Unassembled WGS sequence"/>
</dbReference>
<evidence type="ECO:0000313" key="2">
    <source>
        <dbReference type="Proteomes" id="UP000479710"/>
    </source>
</evidence>
<dbReference type="EMBL" id="SPHZ02000002">
    <property type="protein sequence ID" value="KAF0929628.1"/>
    <property type="molecule type" value="Genomic_DNA"/>
</dbReference>
<protein>
    <submittedName>
        <fullName evidence="1">Uncharacterized protein</fullName>
    </submittedName>
</protein>
<name>A0A6G1EY73_9ORYZ</name>
<sequence length="75" mass="8204">MSPGSPPLLRLSLPLLFDSPAEELLFLLSHVTIADLRSLCLDLLSDAPQSLYLLCLHLQWPHGHIPSTASPALLH</sequence>
<keyword evidence="2" id="KW-1185">Reference proteome</keyword>
<accession>A0A6G1EY73</accession>
<proteinExistence type="predicted"/>